<gene>
    <name evidence="13" type="ORF">K8V20_12615</name>
</gene>
<dbReference type="InterPro" id="IPR001789">
    <property type="entry name" value="Sig_transdc_resp-reg_receiver"/>
</dbReference>
<feature type="domain" description="Response regulatory" evidence="12">
    <location>
        <begin position="3"/>
        <end position="119"/>
    </location>
</feature>
<proteinExistence type="predicted"/>
<evidence type="ECO:0000256" key="8">
    <source>
        <dbReference type="ARBA" id="ARBA00023163"/>
    </source>
</evidence>
<evidence type="ECO:0000256" key="5">
    <source>
        <dbReference type="ARBA" id="ARBA00023015"/>
    </source>
</evidence>
<dbReference type="Pfam" id="PF00072">
    <property type="entry name" value="Response_reg"/>
    <property type="match status" value="1"/>
</dbReference>
<dbReference type="SUPFAM" id="SSF52172">
    <property type="entry name" value="CheY-like"/>
    <property type="match status" value="1"/>
</dbReference>
<comment type="caution">
    <text evidence="13">The sequence shown here is derived from an EMBL/GenBank/DDBJ whole genome shotgun (WGS) entry which is preliminary data.</text>
</comment>
<dbReference type="Proteomes" id="UP000782880">
    <property type="component" value="Unassembled WGS sequence"/>
</dbReference>
<dbReference type="InterPro" id="IPR024187">
    <property type="entry name" value="Sig_transdc_resp-reg_cit/mal"/>
</dbReference>
<evidence type="ECO:0000256" key="7">
    <source>
        <dbReference type="ARBA" id="ARBA00023159"/>
    </source>
</evidence>
<keyword evidence="4 10" id="KW-0902">Two-component regulatory system</keyword>
<evidence type="ECO:0000256" key="6">
    <source>
        <dbReference type="ARBA" id="ARBA00023125"/>
    </source>
</evidence>
<reference evidence="13" key="2">
    <citation type="submission" date="2021-09" db="EMBL/GenBank/DDBJ databases">
        <authorList>
            <person name="Gilroy R."/>
        </authorList>
    </citation>
    <scope>NUCLEOTIDE SEQUENCE</scope>
    <source>
        <strain evidence="13">ChiBcec21-2208</strain>
    </source>
</reference>
<keyword evidence="3 11" id="KW-0597">Phosphoprotein</keyword>
<evidence type="ECO:0000259" key="12">
    <source>
        <dbReference type="PROSITE" id="PS50110"/>
    </source>
</evidence>
<keyword evidence="8 10" id="KW-0804">Transcription</keyword>
<dbReference type="InterPro" id="IPR051271">
    <property type="entry name" value="2C-system_Tx_regulators"/>
</dbReference>
<dbReference type="InterPro" id="IPR011006">
    <property type="entry name" value="CheY-like_superfamily"/>
</dbReference>
<dbReference type="InterPro" id="IPR036390">
    <property type="entry name" value="WH_DNA-bd_sf"/>
</dbReference>
<keyword evidence="7 10" id="KW-0010">Activator</keyword>
<dbReference type="PROSITE" id="PS50110">
    <property type="entry name" value="RESPONSE_REGULATORY"/>
    <property type="match status" value="1"/>
</dbReference>
<evidence type="ECO:0000256" key="9">
    <source>
        <dbReference type="ARBA" id="ARBA00024867"/>
    </source>
</evidence>
<evidence type="ECO:0000256" key="3">
    <source>
        <dbReference type="ARBA" id="ARBA00022553"/>
    </source>
</evidence>
<name>A0A921LRX0_9FIRM</name>
<dbReference type="GO" id="GO:0003700">
    <property type="term" value="F:DNA-binding transcription factor activity"/>
    <property type="evidence" value="ECO:0007669"/>
    <property type="project" value="InterPro"/>
</dbReference>
<accession>A0A921LRX0</accession>
<evidence type="ECO:0000256" key="4">
    <source>
        <dbReference type="ARBA" id="ARBA00023012"/>
    </source>
</evidence>
<reference evidence="13" key="1">
    <citation type="journal article" date="2021" name="PeerJ">
        <title>Extensive microbial diversity within the chicken gut microbiome revealed by metagenomics and culture.</title>
        <authorList>
            <person name="Gilroy R."/>
            <person name="Ravi A."/>
            <person name="Getino M."/>
            <person name="Pursley I."/>
            <person name="Horton D.L."/>
            <person name="Alikhan N.F."/>
            <person name="Baker D."/>
            <person name="Gharbi K."/>
            <person name="Hall N."/>
            <person name="Watson M."/>
            <person name="Adriaenssens E.M."/>
            <person name="Foster-Nyarko E."/>
            <person name="Jarju S."/>
            <person name="Secka A."/>
            <person name="Antonio M."/>
            <person name="Oren A."/>
            <person name="Chaudhuri R.R."/>
            <person name="La Ragione R."/>
            <person name="Hildebrand F."/>
            <person name="Pallen M.J."/>
        </authorList>
    </citation>
    <scope>NUCLEOTIDE SEQUENCE</scope>
    <source>
        <strain evidence="13">ChiBcec21-2208</strain>
    </source>
</reference>
<dbReference type="PIRSF" id="PIRSF006171">
    <property type="entry name" value="RR_citrat_malat"/>
    <property type="match status" value="1"/>
</dbReference>
<keyword evidence="2 10" id="KW-0963">Cytoplasm</keyword>
<dbReference type="EMBL" id="DYVE01000321">
    <property type="protein sequence ID" value="HJG29473.1"/>
    <property type="molecule type" value="Genomic_DNA"/>
</dbReference>
<dbReference type="SMART" id="SM00448">
    <property type="entry name" value="REC"/>
    <property type="match status" value="1"/>
</dbReference>
<dbReference type="GO" id="GO:0003677">
    <property type="term" value="F:DNA binding"/>
    <property type="evidence" value="ECO:0007669"/>
    <property type="project" value="UniProtKB-KW"/>
</dbReference>
<evidence type="ECO:0000256" key="10">
    <source>
        <dbReference type="PIRNR" id="PIRNR006171"/>
    </source>
</evidence>
<keyword evidence="6 10" id="KW-0238">DNA-binding</keyword>
<evidence type="ECO:0000313" key="13">
    <source>
        <dbReference type="EMBL" id="HJG29473.1"/>
    </source>
</evidence>
<evidence type="ECO:0000256" key="11">
    <source>
        <dbReference type="PROSITE-ProRule" id="PRU00169"/>
    </source>
</evidence>
<organism evidence="13 14">
    <name type="scientific">Subdoligranulum variabile</name>
    <dbReference type="NCBI Taxonomy" id="214851"/>
    <lineage>
        <taxon>Bacteria</taxon>
        <taxon>Bacillati</taxon>
        <taxon>Bacillota</taxon>
        <taxon>Clostridia</taxon>
        <taxon>Eubacteriales</taxon>
        <taxon>Oscillospiraceae</taxon>
        <taxon>Subdoligranulum</taxon>
    </lineage>
</organism>
<comment type="subcellular location">
    <subcellularLocation>
        <location evidence="1 10">Cytoplasm</location>
    </subcellularLocation>
</comment>
<dbReference type="SUPFAM" id="SSF46785">
    <property type="entry name" value="Winged helix' DNA-binding domain"/>
    <property type="match status" value="1"/>
</dbReference>
<protein>
    <recommendedName>
        <fullName evidence="10">Transcriptional regulatory protein</fullName>
    </recommendedName>
</protein>
<dbReference type="Gene3D" id="3.40.50.2300">
    <property type="match status" value="1"/>
</dbReference>
<comment type="function">
    <text evidence="9">May play the central regulatory role in sporulation. It may be an element of the effector pathway responsible for the activation of sporulation genes in response to nutritional stress. Spo0A may act in concert with spo0H (a sigma factor) to control the expression of some genes that are critical to the sporulation process.</text>
</comment>
<dbReference type="PANTHER" id="PTHR45526">
    <property type="entry name" value="TRANSCRIPTIONAL REGULATORY PROTEIN DPIA"/>
    <property type="match status" value="1"/>
</dbReference>
<evidence type="ECO:0000256" key="1">
    <source>
        <dbReference type="ARBA" id="ARBA00004496"/>
    </source>
</evidence>
<evidence type="ECO:0000256" key="2">
    <source>
        <dbReference type="ARBA" id="ARBA00022490"/>
    </source>
</evidence>
<evidence type="ECO:0000313" key="14">
    <source>
        <dbReference type="Proteomes" id="UP000782880"/>
    </source>
</evidence>
<keyword evidence="5 10" id="KW-0805">Transcription regulation</keyword>
<sequence length="221" mass="24676">MYTVVIVEDDPMITELNRRYAERDGRFTVAQTFVQPRRALDWLRHNAADLIILDFYMPQMNGLEFLRSIRAAGIESDVIMITAANDAATVEALTRLGVVDYLVKPFAYERFCRALDAFCRRRSAMRGSLDQNALDSLLHAAPPGQTTLPKGMQPQTQERVLACINADPSRAYTCEEIAAASGLSVVTVRRYMGYLAQQGQVTGDMNYGTGGRPCLVYRLVL</sequence>
<dbReference type="PANTHER" id="PTHR45526:SF1">
    <property type="entry name" value="TRANSCRIPTIONAL REGULATORY PROTEIN DCUR-RELATED"/>
    <property type="match status" value="1"/>
</dbReference>
<dbReference type="GO" id="GO:0000156">
    <property type="term" value="F:phosphorelay response regulator activity"/>
    <property type="evidence" value="ECO:0007669"/>
    <property type="project" value="TreeGrafter"/>
</dbReference>
<feature type="modified residue" description="4-aspartylphosphate" evidence="11">
    <location>
        <position position="54"/>
    </location>
</feature>
<dbReference type="AlphaFoldDB" id="A0A921LRX0"/>
<dbReference type="GO" id="GO:0005737">
    <property type="term" value="C:cytoplasm"/>
    <property type="evidence" value="ECO:0007669"/>
    <property type="project" value="UniProtKB-SubCell"/>
</dbReference>